<keyword evidence="1 5" id="KW-0547">Nucleotide-binding</keyword>
<dbReference type="GO" id="GO:0003677">
    <property type="term" value="F:DNA binding"/>
    <property type="evidence" value="ECO:0007669"/>
    <property type="project" value="InterPro"/>
</dbReference>
<dbReference type="InterPro" id="IPR000212">
    <property type="entry name" value="DNA_helicase_UvrD/REP"/>
</dbReference>
<evidence type="ECO:0000256" key="5">
    <source>
        <dbReference type="PROSITE-ProRule" id="PRU00560"/>
    </source>
</evidence>
<dbReference type="GO" id="GO:0000725">
    <property type="term" value="P:recombinational repair"/>
    <property type="evidence" value="ECO:0007669"/>
    <property type="project" value="TreeGrafter"/>
</dbReference>
<dbReference type="PANTHER" id="PTHR11070:SF45">
    <property type="entry name" value="DNA 3'-5' HELICASE"/>
    <property type="match status" value="1"/>
</dbReference>
<feature type="domain" description="UvrD-like helicase ATP-binding" evidence="6">
    <location>
        <begin position="200"/>
        <end position="623"/>
    </location>
</feature>
<keyword evidence="3 5" id="KW-0347">Helicase</keyword>
<dbReference type="PATRIC" id="fig|1321817.3.peg.904"/>
<dbReference type="Gene3D" id="3.40.50.300">
    <property type="entry name" value="P-loop containing nucleotide triphosphate hydrolases"/>
    <property type="match status" value="2"/>
</dbReference>
<evidence type="ECO:0000256" key="2">
    <source>
        <dbReference type="ARBA" id="ARBA00022801"/>
    </source>
</evidence>
<keyword evidence="2 5" id="KW-0378">Hydrolase</keyword>
<dbReference type="PANTHER" id="PTHR11070">
    <property type="entry name" value="UVRD / RECB / PCRA DNA HELICASE FAMILY MEMBER"/>
    <property type="match status" value="1"/>
</dbReference>
<dbReference type="RefSeq" id="WP_021603204.1">
    <property type="nucleotide sequence ID" value="NZ_KE951482.1"/>
</dbReference>
<dbReference type="PROSITE" id="PS51198">
    <property type="entry name" value="UVRD_HELICASE_ATP_BIND"/>
    <property type="match status" value="1"/>
</dbReference>
<proteinExistence type="predicted"/>
<dbReference type="GO" id="GO:0016787">
    <property type="term" value="F:hydrolase activity"/>
    <property type="evidence" value="ECO:0007669"/>
    <property type="project" value="UniProtKB-UniRule"/>
</dbReference>
<reference evidence="7 8" key="1">
    <citation type="submission" date="2013-08" db="EMBL/GenBank/DDBJ databases">
        <authorList>
            <person name="Weinstock G."/>
            <person name="Sodergren E."/>
            <person name="Wylie T."/>
            <person name="Fulton L."/>
            <person name="Fulton R."/>
            <person name="Fronick C."/>
            <person name="O'Laughlin M."/>
            <person name="Godfrey J."/>
            <person name="Miner T."/>
            <person name="Herter B."/>
            <person name="Appelbaum E."/>
            <person name="Cordes M."/>
            <person name="Lek S."/>
            <person name="Wollam A."/>
            <person name="Pepin K.H."/>
            <person name="Palsikar V.B."/>
            <person name="Mitreva M."/>
            <person name="Wilson R.K."/>
        </authorList>
    </citation>
    <scope>NUCLEOTIDE SEQUENCE [LARGE SCALE GENOMIC DNA]</scope>
    <source>
        <strain evidence="7 8">F0530</strain>
    </source>
</reference>
<evidence type="ECO:0000256" key="4">
    <source>
        <dbReference type="ARBA" id="ARBA00022840"/>
    </source>
</evidence>
<organism evidence="7 8">
    <name type="scientific">Actinomyces graevenitzii F0530</name>
    <dbReference type="NCBI Taxonomy" id="1321817"/>
    <lineage>
        <taxon>Bacteria</taxon>
        <taxon>Bacillati</taxon>
        <taxon>Actinomycetota</taxon>
        <taxon>Actinomycetes</taxon>
        <taxon>Actinomycetales</taxon>
        <taxon>Actinomycetaceae</taxon>
        <taxon>Actinomyces</taxon>
    </lineage>
</organism>
<sequence length="783" mass="85970">MDSRFLLALSVRFVVSDVSVSSALAQAIADEQVVVDRAYRELDTQIAQARKTLSATEARGASGTHQARGERDAFAAHYANRIATLEGVEHRLVFGRMDNSDGSRHYVGRVGLHDDQRREVLLDWRAPAARAFYQATAREPLGLRRRRHITTRGRTVSGVEDELLVVDAAAASDVTLQGEGALMAALNEARAGRMGDIVATIQAEQDRIVTADGPGILVVQGGPGTGKTAVALHRVAYLFYTERERLERSGVLLVGPSRTFLRYVEQVLPSLGETGVVSTTIGDLVPGYHATVSEPSKLAQLKGSLVFKDILYSLARALQRVPQEPRPIVVNEVVLQLTPEDVRQARSRARRSGKPHNQARETFVLWLLERLTDQYAAKKEMLDPSDPDTRAWIREDIRTSRDARREINLCWMPTDAQALLDKLFSRPQLLDKHAKQLTKAQRKLLLRPAGSPLSEADIPLLDELLELLGPMDDVSARQARQAEAERARELEYAQQAIASQGLGGGMVSAQTLVDRYSGGGAIAPLAERARADRTWTYGHVVVDEAQELGAMAWRALARRCPLRSFTVVGDLAQFSGTTPPRSWRQVLTPLGVRADEAADIQAAKGASGTPMRQEVLTVCYRTPKTIMKAAEAAVASYGLQVPYPVTSVRDLDDALVVEAVTPQLYAQRWREVVAAKCSQLDEQLGKDQGTIVVISNDPARFETLLGEDEYLAEQMFCPEGDLLRARVAVMTPLTSKGLEFDVVLLDQPGQIGQVSPGDLYVAMTRPTKQLHILHTGELGFSLK</sequence>
<dbReference type="InterPro" id="IPR014016">
    <property type="entry name" value="UvrD-like_ATP-bd"/>
</dbReference>
<dbReference type="SUPFAM" id="SSF52540">
    <property type="entry name" value="P-loop containing nucleoside triphosphate hydrolases"/>
    <property type="match status" value="1"/>
</dbReference>
<dbReference type="AlphaFoldDB" id="U1RDI5"/>
<evidence type="ECO:0000256" key="3">
    <source>
        <dbReference type="ARBA" id="ARBA00022806"/>
    </source>
</evidence>
<evidence type="ECO:0000313" key="7">
    <source>
        <dbReference type="EMBL" id="ERH16537.1"/>
    </source>
</evidence>
<dbReference type="InterPro" id="IPR027417">
    <property type="entry name" value="P-loop_NTPase"/>
</dbReference>
<dbReference type="GO" id="GO:0005524">
    <property type="term" value="F:ATP binding"/>
    <property type="evidence" value="ECO:0007669"/>
    <property type="project" value="UniProtKB-UniRule"/>
</dbReference>
<dbReference type="GO" id="GO:0005829">
    <property type="term" value="C:cytosol"/>
    <property type="evidence" value="ECO:0007669"/>
    <property type="project" value="TreeGrafter"/>
</dbReference>
<evidence type="ECO:0000259" key="6">
    <source>
        <dbReference type="PROSITE" id="PS51198"/>
    </source>
</evidence>
<keyword evidence="4 5" id="KW-0067">ATP-binding</keyword>
<dbReference type="Proteomes" id="UP000016481">
    <property type="component" value="Unassembled WGS sequence"/>
</dbReference>
<comment type="caution">
    <text evidence="7">The sequence shown here is derived from an EMBL/GenBank/DDBJ whole genome shotgun (WGS) entry which is preliminary data.</text>
</comment>
<evidence type="ECO:0000256" key="1">
    <source>
        <dbReference type="ARBA" id="ARBA00022741"/>
    </source>
</evidence>
<accession>U1RDI5</accession>
<dbReference type="HOGENOM" id="CLU_010312_3_1_11"/>
<feature type="binding site" evidence="5">
    <location>
        <begin position="221"/>
        <end position="228"/>
    </location>
    <ligand>
        <name>ATP</name>
        <dbReference type="ChEBI" id="CHEBI:30616"/>
    </ligand>
</feature>
<gene>
    <name evidence="7" type="ORF">HMPREF1978_01037</name>
</gene>
<dbReference type="EMBL" id="AWSC01000041">
    <property type="protein sequence ID" value="ERH16537.1"/>
    <property type="molecule type" value="Genomic_DNA"/>
</dbReference>
<protein>
    <recommendedName>
        <fullName evidence="6">UvrD-like helicase ATP-binding domain-containing protein</fullName>
    </recommendedName>
</protein>
<name>U1RDI5_9ACTO</name>
<evidence type="ECO:0000313" key="8">
    <source>
        <dbReference type="Proteomes" id="UP000016481"/>
    </source>
</evidence>
<dbReference type="Pfam" id="PF13245">
    <property type="entry name" value="AAA_19"/>
    <property type="match status" value="1"/>
</dbReference>
<dbReference type="GO" id="GO:0043138">
    <property type="term" value="F:3'-5' DNA helicase activity"/>
    <property type="evidence" value="ECO:0007669"/>
    <property type="project" value="TreeGrafter"/>
</dbReference>